<dbReference type="EMBL" id="LAZR01004499">
    <property type="protein sequence ID" value="KKN08053.1"/>
    <property type="molecule type" value="Genomic_DNA"/>
</dbReference>
<name>A0A0F9QS30_9ZZZZ</name>
<proteinExistence type="predicted"/>
<evidence type="ECO:0000313" key="1">
    <source>
        <dbReference type="EMBL" id="KKN08053.1"/>
    </source>
</evidence>
<gene>
    <name evidence="1" type="ORF">LCGC14_1060520</name>
</gene>
<comment type="caution">
    <text evidence="1">The sequence shown here is derived from an EMBL/GenBank/DDBJ whole genome shotgun (WGS) entry which is preliminary data.</text>
</comment>
<accession>A0A0F9QS30</accession>
<reference evidence="1" key="1">
    <citation type="journal article" date="2015" name="Nature">
        <title>Complex archaea that bridge the gap between prokaryotes and eukaryotes.</title>
        <authorList>
            <person name="Spang A."/>
            <person name="Saw J.H."/>
            <person name="Jorgensen S.L."/>
            <person name="Zaremba-Niedzwiedzka K."/>
            <person name="Martijn J."/>
            <person name="Lind A.E."/>
            <person name="van Eijk R."/>
            <person name="Schleper C."/>
            <person name="Guy L."/>
            <person name="Ettema T.J."/>
        </authorList>
    </citation>
    <scope>NUCLEOTIDE SEQUENCE</scope>
</reference>
<sequence length="128" mass="15609">MKFLKIKRLCPNCNRNLQRKGVYYRRRKPYWVKRYFCINCKKSFNELNISNIKKTRNLGSPQNWKPKTFTDVKKLINKKMIPPFKQDHRKNKTYPSSRMIVTIMFDRYGKKVNKTIVSQLIKKYRVDV</sequence>
<dbReference type="AlphaFoldDB" id="A0A0F9QS30"/>
<protein>
    <submittedName>
        <fullName evidence="1">Uncharacterized protein</fullName>
    </submittedName>
</protein>
<organism evidence="1">
    <name type="scientific">marine sediment metagenome</name>
    <dbReference type="NCBI Taxonomy" id="412755"/>
    <lineage>
        <taxon>unclassified sequences</taxon>
        <taxon>metagenomes</taxon>
        <taxon>ecological metagenomes</taxon>
    </lineage>
</organism>